<keyword evidence="2" id="KW-1185">Reference proteome</keyword>
<reference evidence="1 2" key="1">
    <citation type="submission" date="2019-09" db="EMBL/GenBank/DDBJ databases">
        <title>Genome sequence of Roseospira marina, one of the more divergent members of the non-sulfur purple photosynthetic bacterial family, the Rhodospirillaceae.</title>
        <authorList>
            <person name="Meyer T."/>
            <person name="Kyndt J."/>
        </authorList>
    </citation>
    <scope>NUCLEOTIDE SEQUENCE [LARGE SCALE GENOMIC DNA]</scope>
    <source>
        <strain evidence="1 2">DSM 15113</strain>
    </source>
</reference>
<accession>A0A5M6I833</accession>
<dbReference type="RefSeq" id="WP_150063487.1">
    <property type="nucleotide sequence ID" value="NZ_JACHII010000014.1"/>
</dbReference>
<comment type="caution">
    <text evidence="1">The sequence shown here is derived from an EMBL/GenBank/DDBJ whole genome shotgun (WGS) entry which is preliminary data.</text>
</comment>
<sequence>MSMSYTTDDFVKELKRAVAISRESEATVRACAHPHWPAKLTCLFVEFQRPAGGRLAVEAHLSDRSDWPALLILMSQNLADHGLISQGCVGVDNFIPDYGLAATWLGKWINQCLRADVPKPPTPDLNRDNAVWGLW</sequence>
<dbReference type="AlphaFoldDB" id="A0A5M6I833"/>
<evidence type="ECO:0000313" key="2">
    <source>
        <dbReference type="Proteomes" id="UP000324065"/>
    </source>
</evidence>
<protein>
    <submittedName>
        <fullName evidence="1">Uncharacterized protein</fullName>
    </submittedName>
</protein>
<name>A0A5M6I833_9PROT</name>
<dbReference type="EMBL" id="VWPJ01000018">
    <property type="protein sequence ID" value="KAA5604396.1"/>
    <property type="molecule type" value="Genomic_DNA"/>
</dbReference>
<dbReference type="Proteomes" id="UP000324065">
    <property type="component" value="Unassembled WGS sequence"/>
</dbReference>
<organism evidence="1 2">
    <name type="scientific">Roseospira marina</name>
    <dbReference type="NCBI Taxonomy" id="140057"/>
    <lineage>
        <taxon>Bacteria</taxon>
        <taxon>Pseudomonadati</taxon>
        <taxon>Pseudomonadota</taxon>
        <taxon>Alphaproteobacteria</taxon>
        <taxon>Rhodospirillales</taxon>
        <taxon>Rhodospirillaceae</taxon>
        <taxon>Roseospira</taxon>
    </lineage>
</organism>
<gene>
    <name evidence="1" type="ORF">F1188_16175</name>
</gene>
<evidence type="ECO:0000313" key="1">
    <source>
        <dbReference type="EMBL" id="KAA5604396.1"/>
    </source>
</evidence>
<proteinExistence type="predicted"/>